<dbReference type="EMBL" id="CM034396">
    <property type="protein sequence ID" value="KAJ0178368.1"/>
    <property type="molecule type" value="Genomic_DNA"/>
</dbReference>
<gene>
    <name evidence="1" type="ORF">K1T71_006191</name>
</gene>
<organism evidence="1 2">
    <name type="scientific">Dendrolimus kikuchii</name>
    <dbReference type="NCBI Taxonomy" id="765133"/>
    <lineage>
        <taxon>Eukaryota</taxon>
        <taxon>Metazoa</taxon>
        <taxon>Ecdysozoa</taxon>
        <taxon>Arthropoda</taxon>
        <taxon>Hexapoda</taxon>
        <taxon>Insecta</taxon>
        <taxon>Pterygota</taxon>
        <taxon>Neoptera</taxon>
        <taxon>Endopterygota</taxon>
        <taxon>Lepidoptera</taxon>
        <taxon>Glossata</taxon>
        <taxon>Ditrysia</taxon>
        <taxon>Bombycoidea</taxon>
        <taxon>Lasiocampidae</taxon>
        <taxon>Dendrolimus</taxon>
    </lineage>
</organism>
<proteinExistence type="predicted"/>
<dbReference type="Proteomes" id="UP000824533">
    <property type="component" value="Linkage Group LG10"/>
</dbReference>
<reference evidence="1 2" key="1">
    <citation type="journal article" date="2021" name="Front. Genet.">
        <title>Chromosome-Level Genome Assembly Reveals Significant Gene Expansion in the Toll and IMD Signaling Pathways of Dendrolimus kikuchii.</title>
        <authorList>
            <person name="Zhou J."/>
            <person name="Wu P."/>
            <person name="Xiong Z."/>
            <person name="Liu N."/>
            <person name="Zhao N."/>
            <person name="Ji M."/>
            <person name="Qiu Y."/>
            <person name="Yang B."/>
        </authorList>
    </citation>
    <scope>NUCLEOTIDE SEQUENCE [LARGE SCALE GENOMIC DNA]</scope>
    <source>
        <strain evidence="1">Ann1</strain>
    </source>
</reference>
<keyword evidence="2" id="KW-1185">Reference proteome</keyword>
<name>A0ACC1D392_9NEOP</name>
<evidence type="ECO:0000313" key="2">
    <source>
        <dbReference type="Proteomes" id="UP000824533"/>
    </source>
</evidence>
<comment type="caution">
    <text evidence="1">The sequence shown here is derived from an EMBL/GenBank/DDBJ whole genome shotgun (WGS) entry which is preliminary data.</text>
</comment>
<sequence>MVRYILITELKTTSYTSCNLLDLPESEMTSLEIILGVRKIPFSNQESFFEVDMEGIKLINLLASDDFSYRVSGQSMAIEKSNIGGRTTLLQKTVWTMAKN</sequence>
<protein>
    <submittedName>
        <fullName evidence="1">Uncharacterized protein</fullName>
    </submittedName>
</protein>
<evidence type="ECO:0000313" key="1">
    <source>
        <dbReference type="EMBL" id="KAJ0178368.1"/>
    </source>
</evidence>
<accession>A0ACC1D392</accession>